<dbReference type="GO" id="GO:0006096">
    <property type="term" value="P:glycolytic process"/>
    <property type="evidence" value="ECO:0007669"/>
    <property type="project" value="UniProtKB-KW"/>
</dbReference>
<feature type="domain" description="SIS" evidence="6">
    <location>
        <begin position="127"/>
        <end position="269"/>
    </location>
</feature>
<dbReference type="AlphaFoldDB" id="A0A494XF26"/>
<dbReference type="InterPro" id="IPR035472">
    <property type="entry name" value="RpiR-like_SIS"/>
</dbReference>
<dbReference type="SUPFAM" id="SSF46689">
    <property type="entry name" value="Homeodomain-like"/>
    <property type="match status" value="1"/>
</dbReference>
<name>A0A494XF26_9BURK</name>
<dbReference type="InterPro" id="IPR036388">
    <property type="entry name" value="WH-like_DNA-bd_sf"/>
</dbReference>
<evidence type="ECO:0000256" key="1">
    <source>
        <dbReference type="ARBA" id="ARBA00023015"/>
    </source>
</evidence>
<evidence type="ECO:0000256" key="2">
    <source>
        <dbReference type="ARBA" id="ARBA00023125"/>
    </source>
</evidence>
<dbReference type="PANTHER" id="PTHR30514:SF18">
    <property type="entry name" value="RPIR-FAMILY TRANSCRIPTIONAL REGULATOR"/>
    <property type="match status" value="1"/>
</dbReference>
<dbReference type="GO" id="GO:0097367">
    <property type="term" value="F:carbohydrate derivative binding"/>
    <property type="evidence" value="ECO:0007669"/>
    <property type="project" value="InterPro"/>
</dbReference>
<comment type="caution">
    <text evidence="7">The sequence shown here is derived from an EMBL/GenBank/DDBJ whole genome shotgun (WGS) entry which is preliminary data.</text>
</comment>
<evidence type="ECO:0000259" key="5">
    <source>
        <dbReference type="PROSITE" id="PS51071"/>
    </source>
</evidence>
<dbReference type="Pfam" id="PF01418">
    <property type="entry name" value="HTH_6"/>
    <property type="match status" value="1"/>
</dbReference>
<evidence type="ECO:0000256" key="3">
    <source>
        <dbReference type="ARBA" id="ARBA00023152"/>
    </source>
</evidence>
<evidence type="ECO:0000313" key="8">
    <source>
        <dbReference type="Proteomes" id="UP000280434"/>
    </source>
</evidence>
<protein>
    <submittedName>
        <fullName evidence="7">MurR/RpiR family transcriptional regulator</fullName>
    </submittedName>
</protein>
<feature type="domain" description="HTH rpiR-type" evidence="5">
    <location>
        <begin position="4"/>
        <end position="80"/>
    </location>
</feature>
<keyword evidence="4" id="KW-0804">Transcription</keyword>
<dbReference type="GO" id="GO:0003677">
    <property type="term" value="F:DNA binding"/>
    <property type="evidence" value="ECO:0007669"/>
    <property type="project" value="UniProtKB-KW"/>
</dbReference>
<dbReference type="CDD" id="cd05013">
    <property type="entry name" value="SIS_RpiR"/>
    <property type="match status" value="1"/>
</dbReference>
<accession>A0A494XF26</accession>
<gene>
    <name evidence="7" type="ORF">D7S89_11635</name>
</gene>
<dbReference type="PANTHER" id="PTHR30514">
    <property type="entry name" value="GLUCOKINASE"/>
    <property type="match status" value="1"/>
</dbReference>
<organism evidence="7 8">
    <name type="scientific">Trinickia fusca</name>
    <dbReference type="NCBI Taxonomy" id="2419777"/>
    <lineage>
        <taxon>Bacteria</taxon>
        <taxon>Pseudomonadati</taxon>
        <taxon>Pseudomonadota</taxon>
        <taxon>Betaproteobacteria</taxon>
        <taxon>Burkholderiales</taxon>
        <taxon>Burkholderiaceae</taxon>
        <taxon>Trinickia</taxon>
    </lineage>
</organism>
<dbReference type="OrthoDB" id="8998729at2"/>
<dbReference type="SUPFAM" id="SSF53697">
    <property type="entry name" value="SIS domain"/>
    <property type="match status" value="1"/>
</dbReference>
<evidence type="ECO:0000313" key="7">
    <source>
        <dbReference type="EMBL" id="RKP49407.1"/>
    </source>
</evidence>
<keyword evidence="1" id="KW-0805">Transcription regulation</keyword>
<dbReference type="Gene3D" id="1.10.10.10">
    <property type="entry name" value="Winged helix-like DNA-binding domain superfamily/Winged helix DNA-binding domain"/>
    <property type="match status" value="1"/>
</dbReference>
<keyword evidence="8" id="KW-1185">Reference proteome</keyword>
<dbReference type="PROSITE" id="PS51464">
    <property type="entry name" value="SIS"/>
    <property type="match status" value="1"/>
</dbReference>
<dbReference type="InterPro" id="IPR009057">
    <property type="entry name" value="Homeodomain-like_sf"/>
</dbReference>
<dbReference type="InterPro" id="IPR000281">
    <property type="entry name" value="HTH_RpiR"/>
</dbReference>
<evidence type="ECO:0000256" key="4">
    <source>
        <dbReference type="ARBA" id="ARBA00023163"/>
    </source>
</evidence>
<dbReference type="InterPro" id="IPR047640">
    <property type="entry name" value="RpiR-like"/>
</dbReference>
<keyword evidence="2" id="KW-0238">DNA-binding</keyword>
<dbReference type="Pfam" id="PF01380">
    <property type="entry name" value="SIS"/>
    <property type="match status" value="1"/>
</dbReference>
<dbReference type="GO" id="GO:0003700">
    <property type="term" value="F:DNA-binding transcription factor activity"/>
    <property type="evidence" value="ECO:0007669"/>
    <property type="project" value="InterPro"/>
</dbReference>
<dbReference type="PROSITE" id="PS51071">
    <property type="entry name" value="HTH_RPIR"/>
    <property type="match status" value="1"/>
</dbReference>
<dbReference type="Gene3D" id="3.40.50.10490">
    <property type="entry name" value="Glucose-6-phosphate isomerase like protein, domain 1"/>
    <property type="match status" value="1"/>
</dbReference>
<reference evidence="7 8" key="1">
    <citation type="submission" date="2018-10" db="EMBL/GenBank/DDBJ databases">
        <title>Paraburkholderia sp. 7MK8-2, isolated from soil.</title>
        <authorList>
            <person name="Gao Z.-H."/>
            <person name="Qiu L.-H."/>
        </authorList>
    </citation>
    <scope>NUCLEOTIDE SEQUENCE [LARGE SCALE GENOMIC DNA]</scope>
    <source>
        <strain evidence="7 8">7MK8-2</strain>
    </source>
</reference>
<keyword evidence="3" id="KW-0324">Glycolysis</keyword>
<sequence>MVSSSVRVLLQHKHDTFTVAEKRVIGVLLANYPSAALTSISNLACQAGVSDPTVHRLVVKLGFEGYPEFQKALLAEVDERMNSPLSMLETAAYAQSAVDLDKAMLGSLAVSVGKTAEHATRHDFEQAVALLADMGHAVYCCGGRASGFLASRLVTLLCHLRPRARHIEPSLERAHEVLVDIDAGDVLVVYDYRRYQESVVQFAQAAHARGARILLFTDEWRSPIASFAETVLVSFAQTASPFDTKVPALAQSESLIAALVQRLPDQAKARLQRIEALRSADVDLPAKA</sequence>
<dbReference type="EMBL" id="RBZV01000003">
    <property type="protein sequence ID" value="RKP49407.1"/>
    <property type="molecule type" value="Genomic_DNA"/>
</dbReference>
<proteinExistence type="predicted"/>
<evidence type="ECO:0000259" key="6">
    <source>
        <dbReference type="PROSITE" id="PS51464"/>
    </source>
</evidence>
<dbReference type="InterPro" id="IPR046348">
    <property type="entry name" value="SIS_dom_sf"/>
</dbReference>
<dbReference type="Proteomes" id="UP000280434">
    <property type="component" value="Unassembled WGS sequence"/>
</dbReference>
<dbReference type="InterPro" id="IPR001347">
    <property type="entry name" value="SIS_dom"/>
</dbReference>